<evidence type="ECO:0000313" key="3">
    <source>
        <dbReference type="Proteomes" id="UP000595894"/>
    </source>
</evidence>
<protein>
    <recommendedName>
        <fullName evidence="1">Peptidase M61 catalytic domain-containing protein</fullName>
    </recommendedName>
</protein>
<dbReference type="RefSeq" id="WP_202092617.1">
    <property type="nucleotide sequence ID" value="NZ_CP061035.1"/>
</dbReference>
<dbReference type="InterPro" id="IPR027268">
    <property type="entry name" value="Peptidase_M4/M1_CTD_sf"/>
</dbReference>
<feature type="domain" description="Peptidase M61 catalytic" evidence="1">
    <location>
        <begin position="61"/>
        <end position="128"/>
    </location>
</feature>
<dbReference type="SUPFAM" id="SSF55486">
    <property type="entry name" value="Metalloproteases ('zincins'), catalytic domain"/>
    <property type="match status" value="1"/>
</dbReference>
<gene>
    <name evidence="2" type="ORF">H5J25_15545</name>
</gene>
<dbReference type="InterPro" id="IPR007963">
    <property type="entry name" value="Peptidase_M61_catalytic"/>
</dbReference>
<proteinExistence type="predicted"/>
<sequence>MTPLMEWAGALHRFYGGFFGYTPPSFGVFGRTNMRNPGSGIGLTDSFAYTFNHTSKPDDLRSLLAHEMLHSWVNSLDGSMDSAGGLDRSWFGEGLAVHYQRTLPFRAGMISAEEFLKDLNETAGRYYTNIMIATPNAAIPEGFWRDTRIRVLPYDRGSLYFEAVDAQIRTASGGKRSLDDIVRTMLRTRRDGGRMNEALYRSLLKAELGEKGIADFDAMLGGATMLPPSDAYGPHFRRVVRPLRRYDLGFDIASLGTKPKIVRGLVAGSNAALAGLRDGDEILNGFPQDALQGDQQAYVTLDVKRDGRTFPIRYQPRGATVDAYQWVAAK</sequence>
<dbReference type="SUPFAM" id="SSF50156">
    <property type="entry name" value="PDZ domain-like"/>
    <property type="match status" value="1"/>
</dbReference>
<dbReference type="InterPro" id="IPR036034">
    <property type="entry name" value="PDZ_sf"/>
</dbReference>
<dbReference type="AlphaFoldDB" id="A0A974NTU3"/>
<dbReference type="Pfam" id="PF05299">
    <property type="entry name" value="Peptidase_M61"/>
    <property type="match status" value="1"/>
</dbReference>
<reference evidence="3" key="1">
    <citation type="submission" date="2020-09" db="EMBL/GenBank/DDBJ databases">
        <title>Sphingomonas sp., a new species isolated from pork steak.</title>
        <authorList>
            <person name="Heidler von Heilborn D."/>
        </authorList>
    </citation>
    <scope>NUCLEOTIDE SEQUENCE [LARGE SCALE GENOMIC DNA]</scope>
</reference>
<dbReference type="Proteomes" id="UP000595894">
    <property type="component" value="Chromosome"/>
</dbReference>
<name>A0A974NTU3_9SPHN</name>
<organism evidence="2 3">
    <name type="scientific">Sphingomonas aliaeris</name>
    <dbReference type="NCBI Taxonomy" id="2759526"/>
    <lineage>
        <taxon>Bacteria</taxon>
        <taxon>Pseudomonadati</taxon>
        <taxon>Pseudomonadota</taxon>
        <taxon>Alphaproteobacteria</taxon>
        <taxon>Sphingomonadales</taxon>
        <taxon>Sphingomonadaceae</taxon>
        <taxon>Sphingomonas</taxon>
    </lineage>
</organism>
<dbReference type="Gene3D" id="1.10.390.10">
    <property type="entry name" value="Neutral Protease Domain 2"/>
    <property type="match status" value="1"/>
</dbReference>
<evidence type="ECO:0000259" key="1">
    <source>
        <dbReference type="Pfam" id="PF05299"/>
    </source>
</evidence>
<evidence type="ECO:0000313" key="2">
    <source>
        <dbReference type="EMBL" id="QQV76802.1"/>
    </source>
</evidence>
<keyword evidence="3" id="KW-1185">Reference proteome</keyword>
<dbReference type="KEGG" id="sari:H5J25_15545"/>
<accession>A0A974NTU3</accession>
<dbReference type="EMBL" id="CP061035">
    <property type="protein sequence ID" value="QQV76802.1"/>
    <property type="molecule type" value="Genomic_DNA"/>
</dbReference>